<evidence type="ECO:0000256" key="9">
    <source>
        <dbReference type="SAM" id="Phobius"/>
    </source>
</evidence>
<evidence type="ECO:0000256" key="7">
    <source>
        <dbReference type="ARBA" id="ARBA00035112"/>
    </source>
</evidence>
<dbReference type="EMBL" id="JH794311">
    <property type="protein sequence ID" value="ELQ62366.1"/>
    <property type="molecule type" value="Genomic_DNA"/>
</dbReference>
<accession>L7J2B1</accession>
<reference evidence="10" key="1">
    <citation type="journal article" date="2012" name="PLoS Genet.">
        <title>Comparative analysis of the genomes of two field isolates of the rice blast fungus Magnaporthe oryzae.</title>
        <authorList>
            <person name="Xue M."/>
            <person name="Yang J."/>
            <person name="Li Z."/>
            <person name="Hu S."/>
            <person name="Yao N."/>
            <person name="Dean R.A."/>
            <person name="Zhao W."/>
            <person name="Shen M."/>
            <person name="Zhang H."/>
            <person name="Li C."/>
            <person name="Liu L."/>
            <person name="Cao L."/>
            <person name="Xu X."/>
            <person name="Xing Y."/>
            <person name="Hsiang T."/>
            <person name="Zhang Z."/>
            <person name="Xu J.R."/>
            <person name="Peng Y.L."/>
        </authorList>
    </citation>
    <scope>NUCLEOTIDE SEQUENCE [LARGE SCALE GENOMIC DNA]</scope>
    <source>
        <strain evidence="10">P131</strain>
    </source>
</reference>
<feature type="region of interest" description="Disordered" evidence="8">
    <location>
        <begin position="12"/>
        <end position="43"/>
    </location>
</feature>
<evidence type="ECO:0000256" key="4">
    <source>
        <dbReference type="ARBA" id="ARBA00023026"/>
    </source>
</evidence>
<evidence type="ECO:0000256" key="1">
    <source>
        <dbReference type="ARBA" id="ARBA00004167"/>
    </source>
</evidence>
<protein>
    <recommendedName>
        <fullName evidence="11">Tat pathway signal sequence</fullName>
    </recommendedName>
</protein>
<evidence type="ECO:0000256" key="8">
    <source>
        <dbReference type="SAM" id="MobiDB-lite"/>
    </source>
</evidence>
<dbReference type="GO" id="GO:0043386">
    <property type="term" value="P:mycotoxin biosynthetic process"/>
    <property type="evidence" value="ECO:0007669"/>
    <property type="project" value="InterPro"/>
</dbReference>
<evidence type="ECO:0000256" key="6">
    <source>
        <dbReference type="ARBA" id="ARBA00023180"/>
    </source>
</evidence>
<dbReference type="InterPro" id="IPR021765">
    <property type="entry name" value="UstYa-like"/>
</dbReference>
<keyword evidence="4" id="KW-0843">Virulence</keyword>
<evidence type="ECO:0000313" key="10">
    <source>
        <dbReference type="EMBL" id="ELQ62366.1"/>
    </source>
</evidence>
<feature type="compositionally biased region" description="Basic and acidic residues" evidence="8">
    <location>
        <begin position="12"/>
        <end position="33"/>
    </location>
</feature>
<dbReference type="AlphaFoldDB" id="L7J2B1"/>
<evidence type="ECO:0000256" key="3">
    <source>
        <dbReference type="ARBA" id="ARBA00022989"/>
    </source>
</evidence>
<comment type="similarity">
    <text evidence="7">Belongs to the ustYa family.</text>
</comment>
<proteinExistence type="inferred from homology"/>
<evidence type="ECO:0000256" key="2">
    <source>
        <dbReference type="ARBA" id="ARBA00022692"/>
    </source>
</evidence>
<organism>
    <name type="scientific">Pyricularia oryzae (strain P131)</name>
    <name type="common">Rice blast fungus</name>
    <name type="synonym">Magnaporthe oryzae</name>
    <dbReference type="NCBI Taxonomy" id="1143193"/>
    <lineage>
        <taxon>Eukaryota</taxon>
        <taxon>Fungi</taxon>
        <taxon>Dikarya</taxon>
        <taxon>Ascomycota</taxon>
        <taxon>Pezizomycotina</taxon>
        <taxon>Sordariomycetes</taxon>
        <taxon>Sordariomycetidae</taxon>
        <taxon>Magnaporthales</taxon>
        <taxon>Pyriculariaceae</taxon>
        <taxon>Pyricularia</taxon>
    </lineage>
</organism>
<sequence>MLYRDQYAALSHDHPDYASDGEHEQYPLTEDGRQPTPPARPGHSRRYRWVVVAVLAQVVYTVLVLVVVRQFYYKRVCVSLAAPDSLGAWKVLKYSEVDADHREPDEHHPFLGAPGPSVDRNWHELLSTFRDRLPSAEIKRLGIEEGSIWLDDDLGGYYGNHCLHRLMDALKCHPDMSPITQHWVVNEVVPVVNWDGARHTCANWDHVVDWAKKNRIVPAGKASIPEVAPHPLYAKFINERGKADFVNKDAIIEWDLLWARPDWQEFARERGIPEGTIPPKEMLRNKHVG</sequence>
<keyword evidence="5 9" id="KW-0472">Membrane</keyword>
<evidence type="ECO:0008006" key="11">
    <source>
        <dbReference type="Google" id="ProtNLM"/>
    </source>
</evidence>
<keyword evidence="3 9" id="KW-1133">Transmembrane helix</keyword>
<feature type="transmembrane region" description="Helical" evidence="9">
    <location>
        <begin position="49"/>
        <end position="72"/>
    </location>
</feature>
<dbReference type="PANTHER" id="PTHR33365">
    <property type="entry name" value="YALI0B05434P"/>
    <property type="match status" value="1"/>
</dbReference>
<keyword evidence="2 9" id="KW-0812">Transmembrane</keyword>
<dbReference type="GO" id="GO:0016020">
    <property type="term" value="C:membrane"/>
    <property type="evidence" value="ECO:0007669"/>
    <property type="project" value="UniProtKB-SubCell"/>
</dbReference>
<keyword evidence="6" id="KW-0325">Glycoprotein</keyword>
<dbReference type="PANTHER" id="PTHR33365:SF13">
    <property type="entry name" value="TAT PATHWAY SIGNAL SEQUENCE"/>
    <property type="match status" value="1"/>
</dbReference>
<comment type="subcellular location">
    <subcellularLocation>
        <location evidence="1">Membrane</location>
        <topology evidence="1">Single-pass membrane protein</topology>
    </subcellularLocation>
</comment>
<dbReference type="Pfam" id="PF11807">
    <property type="entry name" value="UstYa"/>
    <property type="match status" value="2"/>
</dbReference>
<gene>
    <name evidence="10" type="ORF">OOW_P131scaffold01078g5</name>
</gene>
<evidence type="ECO:0000256" key="5">
    <source>
        <dbReference type="ARBA" id="ARBA00023136"/>
    </source>
</evidence>
<name>L7J2B1_PYRO1</name>